<dbReference type="PaxDb" id="3055-EDO99890"/>
<dbReference type="Gene3D" id="3.90.230.10">
    <property type="entry name" value="Creatinase/methionine aminopeptidase superfamily"/>
    <property type="match status" value="1"/>
</dbReference>
<comment type="function">
    <text evidence="6">Cotranslationally removes the N-terminal methionine from nascent proteins. The N-terminal methionine is often cleaved when the second residue in the primary sequence is small and uncharged (Met-Ala-, Cys, Gly, Pro, Ser, Thr, or Val).</text>
</comment>
<dbReference type="RefSeq" id="XP_001697738.1">
    <property type="nucleotide sequence ID" value="XM_001697686.2"/>
</dbReference>
<dbReference type="Pfam" id="PF00557">
    <property type="entry name" value="Peptidase_M24"/>
    <property type="match status" value="1"/>
</dbReference>
<evidence type="ECO:0000256" key="3">
    <source>
        <dbReference type="ARBA" id="ARBA00022723"/>
    </source>
</evidence>
<comment type="catalytic activity">
    <reaction evidence="5 6">
        <text>Release of N-terminal amino acids, preferentially methionine, from peptides and arylamides.</text>
        <dbReference type="EC" id="3.4.11.18"/>
    </reaction>
</comment>
<accession>A8J8C1</accession>
<dbReference type="PANTHER" id="PTHR43330:SF8">
    <property type="entry name" value="METHIONINE AMINOPEPTIDASE 1D, MITOCHONDRIAL"/>
    <property type="match status" value="1"/>
</dbReference>
<feature type="domain" description="Peptidase M24" evidence="7">
    <location>
        <begin position="100"/>
        <end position="326"/>
    </location>
</feature>
<dbReference type="InterPro" id="IPR001714">
    <property type="entry name" value="Pept_M24_MAP"/>
</dbReference>
<dbReference type="GO" id="GO:0004239">
    <property type="term" value="F:initiator methionyl aminopeptidase activity"/>
    <property type="evidence" value="ECO:0007669"/>
    <property type="project" value="UniProtKB-UniRule"/>
</dbReference>
<feature type="binding site" evidence="5">
    <location>
        <position position="288"/>
    </location>
    <ligand>
        <name>a divalent metal cation</name>
        <dbReference type="ChEBI" id="CHEBI:60240"/>
        <label>2</label>
        <note>catalytic</note>
    </ligand>
</feature>
<dbReference type="PANTHER" id="PTHR43330">
    <property type="entry name" value="METHIONINE AMINOPEPTIDASE"/>
    <property type="match status" value="1"/>
</dbReference>
<feature type="binding site" evidence="5">
    <location>
        <position position="193"/>
    </location>
    <ligand>
        <name>a divalent metal cation</name>
        <dbReference type="ChEBI" id="CHEBI:60240"/>
        <label>1</label>
    </ligand>
</feature>
<dbReference type="HOGENOM" id="CLU_015857_1_5_1"/>
<feature type="binding site" evidence="5">
    <location>
        <position position="319"/>
    </location>
    <ligand>
        <name>a divalent metal cation</name>
        <dbReference type="ChEBI" id="CHEBI:60240"/>
        <label>1</label>
    </ligand>
</feature>
<dbReference type="InterPro" id="IPR002467">
    <property type="entry name" value="Pept_M24A_MAP1"/>
</dbReference>
<dbReference type="KEGG" id="cre:CHLRE_05g237000v5"/>
<keyword evidence="2 5" id="KW-0645">Protease</keyword>
<feature type="binding site" evidence="5">
    <location>
        <position position="165"/>
    </location>
    <ligand>
        <name>substrate</name>
    </ligand>
</feature>
<feature type="binding site" evidence="5">
    <location>
        <position position="256"/>
    </location>
    <ligand>
        <name>a divalent metal cation</name>
        <dbReference type="ChEBI" id="CHEBI:60240"/>
        <label>2</label>
        <note>catalytic</note>
    </ligand>
</feature>
<organism evidence="8 9">
    <name type="scientific">Chlamydomonas reinhardtii</name>
    <name type="common">Chlamydomonas smithii</name>
    <dbReference type="NCBI Taxonomy" id="3055"/>
    <lineage>
        <taxon>Eukaryota</taxon>
        <taxon>Viridiplantae</taxon>
        <taxon>Chlorophyta</taxon>
        <taxon>core chlorophytes</taxon>
        <taxon>Chlorophyceae</taxon>
        <taxon>CS clade</taxon>
        <taxon>Chlamydomonadales</taxon>
        <taxon>Chlamydomonadaceae</taxon>
        <taxon>Chlamydomonas</taxon>
    </lineage>
</organism>
<keyword evidence="4 5" id="KW-0378">Hydrolase</keyword>
<dbReference type="AlphaFoldDB" id="A8J8C1"/>
<dbReference type="PRINTS" id="PR00599">
    <property type="entry name" value="MAPEPTIDASE"/>
</dbReference>
<sequence length="337" mass="36825">MRSALCGGHGVATRMARAVVAPQAPARLTSSRQIWNMAKGFGLGFASTKPLHNRPPLKQGKVSPKSPVPAHIRRPPYADKGNFPPWADRSQVHNEEGKRKMRASGRLAAQVLEYAGSLVRPGITTDEIDKAVHAMIIENGAYPSPLNYGKFPKSVCTSVNECVCHGIPDDRALEEGDILNIDVTVYLDGYHGDTSRMFYVGEVDPAAKKLCEVTQEALLEAIKKCAPGVPYNAIGKTIQTIADKHKYGVIRDYVGHGVGAAFHSHPTIFHYKNTQPGVMQLGETFTIEPMIVQGGIKCDTWRDNWTVVTKDRGLCAQFEHTILITETGADILTRVDA</sequence>
<dbReference type="InterPro" id="IPR036005">
    <property type="entry name" value="Creatinase/aminopeptidase-like"/>
</dbReference>
<evidence type="ECO:0000313" key="9">
    <source>
        <dbReference type="Proteomes" id="UP000006906"/>
    </source>
</evidence>
<reference evidence="8 9" key="1">
    <citation type="journal article" date="2007" name="Science">
        <title>The Chlamydomonas genome reveals the evolution of key animal and plant functions.</title>
        <authorList>
            <person name="Merchant S.S."/>
            <person name="Prochnik S.E."/>
            <person name="Vallon O."/>
            <person name="Harris E.H."/>
            <person name="Karpowicz S.J."/>
            <person name="Witman G.B."/>
            <person name="Terry A."/>
            <person name="Salamov A."/>
            <person name="Fritz-Laylin L.K."/>
            <person name="Marechal-Drouard L."/>
            <person name="Marshall W.F."/>
            <person name="Qu L.H."/>
            <person name="Nelson D.R."/>
            <person name="Sanderfoot A.A."/>
            <person name="Spalding M.H."/>
            <person name="Kapitonov V.V."/>
            <person name="Ren Q."/>
            <person name="Ferris P."/>
            <person name="Lindquist E."/>
            <person name="Shapiro H."/>
            <person name="Lucas S.M."/>
            <person name="Grimwood J."/>
            <person name="Schmutz J."/>
            <person name="Cardol P."/>
            <person name="Cerutti H."/>
            <person name="Chanfreau G."/>
            <person name="Chen C.L."/>
            <person name="Cognat V."/>
            <person name="Croft M.T."/>
            <person name="Dent R."/>
            <person name="Dutcher S."/>
            <person name="Fernandez E."/>
            <person name="Fukuzawa H."/>
            <person name="Gonzalez-Ballester D."/>
            <person name="Gonzalez-Halphen D."/>
            <person name="Hallmann A."/>
            <person name="Hanikenne M."/>
            <person name="Hippler M."/>
            <person name="Inwood W."/>
            <person name="Jabbari K."/>
            <person name="Kalanon M."/>
            <person name="Kuras R."/>
            <person name="Lefebvre P.A."/>
            <person name="Lemaire S.D."/>
            <person name="Lobanov A.V."/>
            <person name="Lohr M."/>
            <person name="Manuell A."/>
            <person name="Meier I."/>
            <person name="Mets L."/>
            <person name="Mittag M."/>
            <person name="Mittelmeier T."/>
            <person name="Moroney J.V."/>
            <person name="Moseley J."/>
            <person name="Napoli C."/>
            <person name="Nedelcu A.M."/>
            <person name="Niyogi K."/>
            <person name="Novoselov S.V."/>
            <person name="Paulsen I.T."/>
            <person name="Pazour G."/>
            <person name="Purton S."/>
            <person name="Ral J.P."/>
            <person name="Riano-Pachon D.M."/>
            <person name="Riekhof W."/>
            <person name="Rymarquis L."/>
            <person name="Schroda M."/>
            <person name="Stern D."/>
            <person name="Umen J."/>
            <person name="Willows R."/>
            <person name="Wilson N."/>
            <person name="Zimmer S.L."/>
            <person name="Allmer J."/>
            <person name="Balk J."/>
            <person name="Bisova K."/>
            <person name="Chen C.J."/>
            <person name="Elias M."/>
            <person name="Gendler K."/>
            <person name="Hauser C."/>
            <person name="Lamb M.R."/>
            <person name="Ledford H."/>
            <person name="Long J.C."/>
            <person name="Minagawa J."/>
            <person name="Page M.D."/>
            <person name="Pan J."/>
            <person name="Pootakham W."/>
            <person name="Roje S."/>
            <person name="Rose A."/>
            <person name="Stahlberg E."/>
            <person name="Terauchi A.M."/>
            <person name="Yang P."/>
            <person name="Ball S."/>
            <person name="Bowler C."/>
            <person name="Dieckmann C.L."/>
            <person name="Gladyshev V.N."/>
            <person name="Green P."/>
            <person name="Jorgensen R."/>
            <person name="Mayfield S."/>
            <person name="Mueller-Roeber B."/>
            <person name="Rajamani S."/>
            <person name="Sayre R.T."/>
            <person name="Brokstein P."/>
            <person name="Dubchak I."/>
            <person name="Goodstein D."/>
            <person name="Hornick L."/>
            <person name="Huang Y.W."/>
            <person name="Jhaveri J."/>
            <person name="Luo Y."/>
            <person name="Martinez D."/>
            <person name="Ngau W.C."/>
            <person name="Otillar B."/>
            <person name="Poliakov A."/>
            <person name="Porter A."/>
            <person name="Szajkowski L."/>
            <person name="Werner G."/>
            <person name="Zhou K."/>
            <person name="Grigoriev I.V."/>
            <person name="Rokhsar D.S."/>
            <person name="Grossman A.R."/>
        </authorList>
    </citation>
    <scope>NUCLEOTIDE SEQUENCE [LARGE SCALE GENOMIC DNA]</scope>
    <source>
        <strain evidence="9">CC-503</strain>
    </source>
</reference>
<name>A8J8C1_CHLRE</name>
<dbReference type="GO" id="GO:0070006">
    <property type="term" value="F:metalloaminopeptidase activity"/>
    <property type="evidence" value="ECO:0000318"/>
    <property type="project" value="GO_Central"/>
</dbReference>
<evidence type="ECO:0000256" key="2">
    <source>
        <dbReference type="ARBA" id="ARBA00022670"/>
    </source>
</evidence>
<dbReference type="NCBIfam" id="TIGR00500">
    <property type="entry name" value="met_pdase_I"/>
    <property type="match status" value="1"/>
</dbReference>
<dbReference type="GO" id="GO:0006508">
    <property type="term" value="P:proteolysis"/>
    <property type="evidence" value="ECO:0007669"/>
    <property type="project" value="UniProtKB-KW"/>
</dbReference>
<comment type="similarity">
    <text evidence="5">Belongs to the peptidase M24A family. Methionine aminopeptidase type 1 subfamily.</text>
</comment>
<protein>
    <recommendedName>
        <fullName evidence="6">Methionine aminopeptidase</fullName>
        <ecNumber evidence="6">3.4.11.18</ecNumber>
    </recommendedName>
</protein>
<dbReference type="STRING" id="3055.A8J8C1"/>
<dbReference type="CDD" id="cd01086">
    <property type="entry name" value="MetAP1"/>
    <property type="match status" value="1"/>
</dbReference>
<dbReference type="InParanoid" id="A8J8C1"/>
<evidence type="ECO:0000256" key="4">
    <source>
        <dbReference type="ARBA" id="ARBA00022801"/>
    </source>
</evidence>
<proteinExistence type="inferred from homology"/>
<evidence type="ECO:0000256" key="5">
    <source>
        <dbReference type="HAMAP-Rule" id="MF_03174"/>
    </source>
</evidence>
<evidence type="ECO:0000256" key="1">
    <source>
        <dbReference type="ARBA" id="ARBA00022438"/>
    </source>
</evidence>
<dbReference type="OMA" id="RGAESCY"/>
<dbReference type="OrthoDB" id="3209743at2759"/>
<feature type="binding site" evidence="5">
    <location>
        <position position="193"/>
    </location>
    <ligand>
        <name>a divalent metal cation</name>
        <dbReference type="ChEBI" id="CHEBI:60240"/>
        <label>2</label>
        <note>catalytic</note>
    </ligand>
</feature>
<dbReference type="HAMAP" id="MF_01974">
    <property type="entry name" value="MetAP_1"/>
    <property type="match status" value="1"/>
</dbReference>
<dbReference type="eggNOG" id="KOG2738">
    <property type="taxonomic scope" value="Eukaryota"/>
</dbReference>
<dbReference type="MEROPS" id="M24.A06"/>
<gene>
    <name evidence="8" type="ORF">CHLRE_05g237000v5</name>
</gene>
<evidence type="ECO:0000256" key="6">
    <source>
        <dbReference type="RuleBase" id="RU003653"/>
    </source>
</evidence>
<dbReference type="Proteomes" id="UP000006906">
    <property type="component" value="Chromosome 5"/>
</dbReference>
<dbReference type="EC" id="3.4.11.18" evidence="6"/>
<dbReference type="FunCoup" id="A8J8C1">
    <property type="interactions" value="1068"/>
</dbReference>
<keyword evidence="1 5" id="KW-0031">Aminopeptidase</keyword>
<keyword evidence="3 5" id="KW-0479">Metal-binding</keyword>
<feature type="binding site" evidence="5">
    <location>
        <position position="182"/>
    </location>
    <ligand>
        <name>a divalent metal cation</name>
        <dbReference type="ChEBI" id="CHEBI:60240"/>
        <label>1</label>
    </ligand>
</feature>
<dbReference type="GeneID" id="5723357"/>
<dbReference type="Gramene" id="PNW83617">
    <property type="protein sequence ID" value="PNW83617"/>
    <property type="gene ID" value="CHLRE_05g237000v5"/>
</dbReference>
<evidence type="ECO:0000313" key="8">
    <source>
        <dbReference type="EMBL" id="PNW83617.1"/>
    </source>
</evidence>
<keyword evidence="9" id="KW-1185">Reference proteome</keyword>
<dbReference type="InterPro" id="IPR000994">
    <property type="entry name" value="Pept_M24"/>
</dbReference>
<feature type="binding site" evidence="5">
    <location>
        <position position="263"/>
    </location>
    <ligand>
        <name>substrate</name>
    </ligand>
</feature>
<dbReference type="GO" id="GO:0046872">
    <property type="term" value="F:metal ion binding"/>
    <property type="evidence" value="ECO:0007669"/>
    <property type="project" value="UniProtKB-UniRule"/>
</dbReference>
<evidence type="ECO:0000259" key="7">
    <source>
        <dbReference type="Pfam" id="PF00557"/>
    </source>
</evidence>
<comment type="cofactor">
    <cofactor evidence="5">
        <name>Co(2+)</name>
        <dbReference type="ChEBI" id="CHEBI:48828"/>
    </cofactor>
    <cofactor evidence="5">
        <name>Zn(2+)</name>
        <dbReference type="ChEBI" id="CHEBI:29105"/>
    </cofactor>
    <cofactor evidence="5">
        <name>Mn(2+)</name>
        <dbReference type="ChEBI" id="CHEBI:29035"/>
    </cofactor>
    <cofactor evidence="5">
        <name>Fe(2+)</name>
        <dbReference type="ChEBI" id="CHEBI:29033"/>
    </cofactor>
    <text evidence="5">Binds 2 divalent metal cations per subunit. Has a high-affinity and a low affinity metal-binding site. The true nature of the physiological cofactor is under debate. The enzyme is active with cobalt, zinc, manganese or divalent iron ions. Most likely, methionine aminopeptidases function as mononuclear Fe(2+)-metalloproteases under physiological conditions, and the catalytically relevant metal-binding site has been assigned to the histidine-containing high-affinity site.</text>
</comment>
<dbReference type="SUPFAM" id="SSF55920">
    <property type="entry name" value="Creatinase/aminopeptidase"/>
    <property type="match status" value="1"/>
</dbReference>
<dbReference type="PROSITE" id="PS00680">
    <property type="entry name" value="MAP_1"/>
    <property type="match status" value="1"/>
</dbReference>
<feature type="binding site" evidence="5">
    <location>
        <position position="319"/>
    </location>
    <ligand>
        <name>a divalent metal cation</name>
        <dbReference type="ChEBI" id="CHEBI:60240"/>
        <label>2</label>
        <note>catalytic</note>
    </ligand>
</feature>
<dbReference type="EMBL" id="CM008966">
    <property type="protein sequence ID" value="PNW83617.1"/>
    <property type="molecule type" value="Genomic_DNA"/>
</dbReference>